<dbReference type="EMBL" id="LR584267">
    <property type="protein sequence ID" value="VHN99997.1"/>
    <property type="molecule type" value="Genomic_DNA"/>
</dbReference>
<evidence type="ECO:0000313" key="12">
    <source>
        <dbReference type="EMBL" id="VHN99997.1"/>
    </source>
</evidence>
<dbReference type="NCBIfam" id="TIGR00330">
    <property type="entry name" value="glpX"/>
    <property type="match status" value="1"/>
</dbReference>
<comment type="pathway">
    <text evidence="3">Carbohydrate biosynthesis; gluconeogenesis.</text>
</comment>
<dbReference type="Pfam" id="PF03320">
    <property type="entry name" value="FBPase_glpX"/>
    <property type="match status" value="1"/>
</dbReference>
<dbReference type="AlphaFoldDB" id="A0A5E3ZW47"/>
<reference evidence="12 13" key="1">
    <citation type="submission" date="2019-04" db="EMBL/GenBank/DDBJ databases">
        <authorList>
            <person name="Seth-Smith MB H."/>
            <person name="Seth-Smith H."/>
        </authorList>
    </citation>
    <scope>NUCLEOTIDE SEQUENCE [LARGE SCALE GENOMIC DNA]</scope>
    <source>
        <strain evidence="12">USB-603019</strain>
    </source>
</reference>
<dbReference type="GO" id="GO:0042132">
    <property type="term" value="F:fructose 1,6-bisphosphate 1-phosphatase activity"/>
    <property type="evidence" value="ECO:0007669"/>
    <property type="project" value="UniProtKB-EC"/>
</dbReference>
<evidence type="ECO:0000256" key="4">
    <source>
        <dbReference type="ARBA" id="ARBA00008989"/>
    </source>
</evidence>
<feature type="binding site" evidence="11">
    <location>
        <position position="131"/>
    </location>
    <ligand>
        <name>substrate</name>
    </ligand>
</feature>
<evidence type="ECO:0000313" key="13">
    <source>
        <dbReference type="Proteomes" id="UP000324288"/>
    </source>
</evidence>
<comment type="cofactor">
    <cofactor evidence="10">
        <name>Mn(2+)</name>
        <dbReference type="ChEBI" id="CHEBI:29035"/>
    </cofactor>
</comment>
<evidence type="ECO:0000256" key="11">
    <source>
        <dbReference type="PIRSR" id="PIRSR004532-2"/>
    </source>
</evidence>
<dbReference type="GO" id="GO:0030388">
    <property type="term" value="P:fructose 1,6-bisphosphate metabolic process"/>
    <property type="evidence" value="ECO:0007669"/>
    <property type="project" value="TreeGrafter"/>
</dbReference>
<evidence type="ECO:0000256" key="6">
    <source>
        <dbReference type="ARBA" id="ARBA00022801"/>
    </source>
</evidence>
<feature type="binding site" evidence="11">
    <location>
        <begin position="176"/>
        <end position="178"/>
    </location>
    <ligand>
        <name>substrate</name>
    </ligand>
</feature>
<dbReference type="InterPro" id="IPR004464">
    <property type="entry name" value="FBPase_class-2/SBPase"/>
</dbReference>
<evidence type="ECO:0000256" key="2">
    <source>
        <dbReference type="ARBA" id="ARBA00004496"/>
    </source>
</evidence>
<dbReference type="RefSeq" id="WP_237025130.1">
    <property type="nucleotide sequence ID" value="NZ_CAJPTR010000001.1"/>
</dbReference>
<evidence type="ECO:0000256" key="10">
    <source>
        <dbReference type="PIRSR" id="PIRSR004532-1"/>
    </source>
</evidence>
<gene>
    <name evidence="12" type="primary">glpX</name>
    <name evidence="12" type="ORF">LC603019_00397</name>
</gene>
<keyword evidence="8 9" id="KW-0119">Carbohydrate metabolism</keyword>
<feature type="binding site" evidence="10">
    <location>
        <position position="68"/>
    </location>
    <ligand>
        <name>Mn(2+)</name>
        <dbReference type="ChEBI" id="CHEBI:29035"/>
        <label>1</label>
    </ligand>
</feature>
<dbReference type="FunFam" id="3.40.190.90:FF:000001">
    <property type="entry name" value="Fructose-1,6-bisphosphatase"/>
    <property type="match status" value="1"/>
</dbReference>
<dbReference type="PANTHER" id="PTHR30447">
    <property type="entry name" value="FRUCTOSE-1,6-BISPHOSPHATASE CLASS 2"/>
    <property type="match status" value="1"/>
</dbReference>
<dbReference type="UniPathway" id="UPA00138"/>
<dbReference type="GeneID" id="84894386"/>
<feature type="binding site" evidence="11">
    <location>
        <begin position="99"/>
        <end position="101"/>
    </location>
    <ligand>
        <name>substrate</name>
    </ligand>
</feature>
<accession>A0A5E3ZW47</accession>
<evidence type="ECO:0000256" key="7">
    <source>
        <dbReference type="ARBA" id="ARBA00023211"/>
    </source>
</evidence>
<feature type="binding site" evidence="10">
    <location>
        <position position="96"/>
    </location>
    <ligand>
        <name>Mn(2+)</name>
        <dbReference type="ChEBI" id="CHEBI:29035"/>
        <label>2</label>
    </ligand>
</feature>
<feature type="binding site" evidence="10">
    <location>
        <position position="44"/>
    </location>
    <ligand>
        <name>Mn(2+)</name>
        <dbReference type="ChEBI" id="CHEBI:29035"/>
        <label>1</label>
    </ligand>
</feature>
<evidence type="ECO:0000256" key="8">
    <source>
        <dbReference type="ARBA" id="ARBA00023277"/>
    </source>
</evidence>
<evidence type="ECO:0000256" key="3">
    <source>
        <dbReference type="ARBA" id="ARBA00004742"/>
    </source>
</evidence>
<sequence>MTSPSMFDANSLDRNLGMELVRVTESAALAGGLWAGRGDKIGVDGAAVRAMRDTLNTVNLRGTVIIGEGEKDEAPMLANGEKVGNGWGPEVDVAVDPVDGTRLCAEGRPNAISVMAIAAAGSMYDPSAFYYMKKISTGPEAADAIDVDASVEENIKNVAKAKNKSVRDITVVVLDRPRHDDLQAAIREAGAKVRLIADGDVAGAVAAAKHGNSVDLMMGIGGTPEGIITAAAMRCMGGAIQGRLWPKTDEEIARAESGQYDTDKVLHTNDLCSTDDCFFCTTGVTNGDMVGGVSFRSHGAYTRSLVMRGTSGTIRFIEGFHRLEKLQALSNEYARGLPQIGSL</sequence>
<comment type="subcellular location">
    <subcellularLocation>
        <location evidence="2">Cytoplasm</location>
    </subcellularLocation>
</comment>
<dbReference type="SUPFAM" id="SSF56655">
    <property type="entry name" value="Carbohydrate phosphatase"/>
    <property type="match status" value="1"/>
</dbReference>
<dbReference type="Proteomes" id="UP000324288">
    <property type="component" value="Chromosome"/>
</dbReference>
<dbReference type="PANTHER" id="PTHR30447:SF0">
    <property type="entry name" value="FRUCTOSE-1,6-BISPHOSPHATASE 1 CLASS 2-RELATED"/>
    <property type="match status" value="1"/>
</dbReference>
<feature type="binding site" evidence="10">
    <location>
        <position position="99"/>
    </location>
    <ligand>
        <name>Mn(2+)</name>
        <dbReference type="ChEBI" id="CHEBI:29035"/>
        <label>2</label>
    </ligand>
</feature>
<dbReference type="Gene3D" id="3.40.190.90">
    <property type="match status" value="1"/>
</dbReference>
<feature type="binding site" evidence="10">
    <location>
        <position position="225"/>
    </location>
    <ligand>
        <name>Mn(2+)</name>
        <dbReference type="ChEBI" id="CHEBI:29035"/>
        <label>2</label>
    </ligand>
</feature>
<keyword evidence="5 10" id="KW-0479">Metal-binding</keyword>
<dbReference type="PIRSF" id="PIRSF004532">
    <property type="entry name" value="GlpX"/>
    <property type="match status" value="1"/>
</dbReference>
<dbReference type="CDD" id="cd01516">
    <property type="entry name" value="FBPase_glpX"/>
    <property type="match status" value="1"/>
</dbReference>
<evidence type="ECO:0000256" key="1">
    <source>
        <dbReference type="ARBA" id="ARBA00001273"/>
    </source>
</evidence>
<keyword evidence="6" id="KW-0378">Hydrolase</keyword>
<dbReference type="GO" id="GO:0006071">
    <property type="term" value="P:glycerol metabolic process"/>
    <property type="evidence" value="ECO:0007669"/>
    <property type="project" value="InterPro"/>
</dbReference>
<proteinExistence type="inferred from homology"/>
<keyword evidence="13" id="KW-1185">Reference proteome</keyword>
<feature type="binding site" evidence="11">
    <location>
        <begin position="198"/>
        <end position="200"/>
    </location>
    <ligand>
        <name>substrate</name>
    </ligand>
</feature>
<feature type="binding site" evidence="11">
    <location>
        <position position="222"/>
    </location>
    <ligand>
        <name>substrate</name>
    </ligand>
</feature>
<dbReference type="GO" id="GO:0005829">
    <property type="term" value="C:cytosol"/>
    <property type="evidence" value="ECO:0007669"/>
    <property type="project" value="TreeGrafter"/>
</dbReference>
<keyword evidence="7 10" id="KW-0464">Manganese</keyword>
<dbReference type="Gene3D" id="3.30.540.10">
    <property type="entry name" value="Fructose-1,6-Bisphosphatase, subunit A, domain 1"/>
    <property type="match status" value="1"/>
</dbReference>
<protein>
    <recommendedName>
        <fullName evidence="9">Fructose-1,6-bisphosphatase</fullName>
    </recommendedName>
</protein>
<evidence type="ECO:0000256" key="5">
    <source>
        <dbReference type="ARBA" id="ARBA00022723"/>
    </source>
</evidence>
<dbReference type="GO" id="GO:0006094">
    <property type="term" value="P:gluconeogenesis"/>
    <property type="evidence" value="ECO:0007669"/>
    <property type="project" value="UniProtKB-UniPathway"/>
</dbReference>
<name>A0A5E3ZW47_9ACTN</name>
<dbReference type="GO" id="GO:0046872">
    <property type="term" value="F:metal ion binding"/>
    <property type="evidence" value="ECO:0007669"/>
    <property type="project" value="UniProtKB-KW"/>
</dbReference>
<evidence type="ECO:0000256" key="9">
    <source>
        <dbReference type="PIRNR" id="PIRNR004532"/>
    </source>
</evidence>
<organism evidence="12 13">
    <name type="scientific">Lawsonella clevelandensis</name>
    <dbReference type="NCBI Taxonomy" id="1528099"/>
    <lineage>
        <taxon>Bacteria</taxon>
        <taxon>Bacillati</taxon>
        <taxon>Actinomycetota</taxon>
        <taxon>Actinomycetes</taxon>
        <taxon>Mycobacteriales</taxon>
        <taxon>Lawsonellaceae</taxon>
        <taxon>Lawsonella</taxon>
    </lineage>
</organism>
<comment type="similarity">
    <text evidence="4 9">Belongs to the FBPase class 2 family.</text>
</comment>
<comment type="catalytic activity">
    <reaction evidence="1">
        <text>beta-D-fructose 1,6-bisphosphate + H2O = beta-D-fructose 6-phosphate + phosphate</text>
        <dbReference type="Rhea" id="RHEA:11064"/>
        <dbReference type="ChEBI" id="CHEBI:15377"/>
        <dbReference type="ChEBI" id="CHEBI:32966"/>
        <dbReference type="ChEBI" id="CHEBI:43474"/>
        <dbReference type="ChEBI" id="CHEBI:57634"/>
        <dbReference type="EC" id="3.1.3.11"/>
    </reaction>
</comment>